<name>S7VBX8_9BACT</name>
<dbReference type="STRING" id="641524.ADICYQ_3515"/>
<dbReference type="Proteomes" id="UP000014974">
    <property type="component" value="Unassembled WGS sequence"/>
</dbReference>
<sequence>MGFCSYEVVVNDKNKAPFDQLLKLTKDREIFQNISQAKKEFVAILSLVGNGVTYDKLDGIHENHKGIKISQGNELQNCPYQVLDIVRDFDINLGLNIRALHWWGRGAYLLVYLGTDHPMLQVPYRLLQWIKNNSYDLTNTKLFDYKQIIDEGQIVSSEKLELKQLIDHLSSGKPFQIIKEIPVKDKLSLEKHLGKEVEKVLNWMNLKNNSF</sequence>
<dbReference type="RefSeq" id="WP_020889493.1">
    <property type="nucleotide sequence ID" value="NZ_ATNM01000123.1"/>
</dbReference>
<evidence type="ECO:0000313" key="2">
    <source>
        <dbReference type="Proteomes" id="UP000014974"/>
    </source>
</evidence>
<gene>
    <name evidence="1" type="ORF">ADICYQ_3515</name>
</gene>
<dbReference type="AlphaFoldDB" id="S7VBX8"/>
<organism evidence="1 2">
    <name type="scientific">Cyclobacterium qasimii M12-11B</name>
    <dbReference type="NCBI Taxonomy" id="641524"/>
    <lineage>
        <taxon>Bacteria</taxon>
        <taxon>Pseudomonadati</taxon>
        <taxon>Bacteroidota</taxon>
        <taxon>Cytophagia</taxon>
        <taxon>Cytophagales</taxon>
        <taxon>Cyclobacteriaceae</taxon>
        <taxon>Cyclobacterium</taxon>
    </lineage>
</organism>
<dbReference type="OrthoDB" id="2575320at2"/>
<proteinExistence type="predicted"/>
<accession>S7VBX8</accession>
<reference evidence="1 2" key="1">
    <citation type="journal article" date="2013" name="Genome Announc.">
        <title>Draft Genome Sequence of Cyclobacterium qasimii Strain M12-11BT, Isolated from Arctic Marine Sediment.</title>
        <authorList>
            <person name="Shivaji S."/>
            <person name="Ara S."/>
            <person name="Singh A."/>
            <person name="Kumar Pinnaka A."/>
        </authorList>
    </citation>
    <scope>NUCLEOTIDE SEQUENCE [LARGE SCALE GENOMIC DNA]</scope>
    <source>
        <strain evidence="1 2">M12-11B</strain>
    </source>
</reference>
<comment type="caution">
    <text evidence="1">The sequence shown here is derived from an EMBL/GenBank/DDBJ whole genome shotgun (WGS) entry which is preliminary data.</text>
</comment>
<evidence type="ECO:0000313" key="1">
    <source>
        <dbReference type="EMBL" id="EPR67491.1"/>
    </source>
</evidence>
<dbReference type="EMBL" id="ATNM01000123">
    <property type="protein sequence ID" value="EPR67491.1"/>
    <property type="molecule type" value="Genomic_DNA"/>
</dbReference>
<protein>
    <submittedName>
        <fullName evidence="1">Uncharacterized protein</fullName>
    </submittedName>
</protein>